<evidence type="ECO:0000256" key="2">
    <source>
        <dbReference type="ARBA" id="ARBA00009726"/>
    </source>
</evidence>
<dbReference type="EMBL" id="AJVK01009542">
    <property type="status" value="NOT_ANNOTATED_CDS"/>
    <property type="molecule type" value="Genomic_DNA"/>
</dbReference>
<dbReference type="VEuPathDB" id="VectorBase:PPAI000460"/>
<evidence type="ECO:0000256" key="6">
    <source>
        <dbReference type="ARBA" id="ARBA00022737"/>
    </source>
</evidence>
<dbReference type="EMBL" id="AJVK01009541">
    <property type="status" value="NOT_ANNOTATED_CDS"/>
    <property type="molecule type" value="Genomic_DNA"/>
</dbReference>
<comment type="subcellular location">
    <subcellularLocation>
        <location evidence="1">Membrane</location>
    </subcellularLocation>
</comment>
<dbReference type="FunFam" id="3.40.50.300:FF:000630">
    <property type="entry name" value="ATP-binding cassette (ABC) transporter, putative"/>
    <property type="match status" value="1"/>
</dbReference>
<dbReference type="Pfam" id="PF00005">
    <property type="entry name" value="ABC_tran"/>
    <property type="match status" value="2"/>
</dbReference>
<name>A0A1B0CZD8_PHLPP</name>
<evidence type="ECO:0000256" key="8">
    <source>
        <dbReference type="ARBA" id="ARBA00022840"/>
    </source>
</evidence>
<dbReference type="FunFam" id="1.20.1560.10:FF:000037">
    <property type="entry name" value="ATP-binding cassette subfamily C member 10"/>
    <property type="match status" value="1"/>
</dbReference>
<dbReference type="CDD" id="cd18605">
    <property type="entry name" value="ABC_6TM_MRP7_D2_like"/>
    <property type="match status" value="1"/>
</dbReference>
<evidence type="ECO:0000256" key="1">
    <source>
        <dbReference type="ARBA" id="ARBA00004370"/>
    </source>
</evidence>
<comment type="similarity">
    <text evidence="2">Belongs to the ABC transporter superfamily. ABCC family. Conjugate transporter (TC 3.A.1.208) subfamily.</text>
</comment>
<keyword evidence="10" id="KW-1133">Transmembrane helix</keyword>
<evidence type="ECO:0000256" key="9">
    <source>
        <dbReference type="ARBA" id="ARBA00022967"/>
    </source>
</evidence>
<evidence type="ECO:0000256" key="5">
    <source>
        <dbReference type="ARBA" id="ARBA00022692"/>
    </source>
</evidence>
<reference evidence="13" key="1">
    <citation type="submission" date="2022-08" db="UniProtKB">
        <authorList>
            <consortium name="EnsemblMetazoa"/>
        </authorList>
    </citation>
    <scope>IDENTIFICATION</scope>
    <source>
        <strain evidence="13">Israel</strain>
    </source>
</reference>
<keyword evidence="6" id="KW-0677">Repeat</keyword>
<evidence type="ECO:0000256" key="4">
    <source>
        <dbReference type="ARBA" id="ARBA00022448"/>
    </source>
</evidence>
<evidence type="ECO:0000256" key="3">
    <source>
        <dbReference type="ARBA" id="ARBA00012191"/>
    </source>
</evidence>
<keyword evidence="4" id="KW-0813">Transport</keyword>
<keyword evidence="8" id="KW-0067">ATP-binding</keyword>
<comment type="catalytic activity">
    <reaction evidence="12">
        <text>ATP + H2O + xenobioticSide 1 = ADP + phosphate + xenobioticSide 2.</text>
        <dbReference type="EC" id="7.6.2.2"/>
    </reaction>
</comment>
<dbReference type="GO" id="GO:0016887">
    <property type="term" value="F:ATP hydrolysis activity"/>
    <property type="evidence" value="ECO:0007669"/>
    <property type="project" value="InterPro"/>
</dbReference>
<organism evidence="13 14">
    <name type="scientific">Phlebotomus papatasi</name>
    <name type="common">Sandfly</name>
    <dbReference type="NCBI Taxonomy" id="29031"/>
    <lineage>
        <taxon>Eukaryota</taxon>
        <taxon>Metazoa</taxon>
        <taxon>Ecdysozoa</taxon>
        <taxon>Arthropoda</taxon>
        <taxon>Hexapoda</taxon>
        <taxon>Insecta</taxon>
        <taxon>Pterygota</taxon>
        <taxon>Neoptera</taxon>
        <taxon>Endopterygota</taxon>
        <taxon>Diptera</taxon>
        <taxon>Nematocera</taxon>
        <taxon>Psychodoidea</taxon>
        <taxon>Psychodidae</taxon>
        <taxon>Phlebotomus</taxon>
        <taxon>Phlebotomus</taxon>
    </lineage>
</organism>
<evidence type="ECO:0000313" key="13">
    <source>
        <dbReference type="EnsemblMetazoa" id="PPAI000460-PA"/>
    </source>
</evidence>
<dbReference type="PROSITE" id="PS50893">
    <property type="entry name" value="ABC_TRANSPORTER_2"/>
    <property type="match status" value="2"/>
</dbReference>
<dbReference type="EnsemblMetazoa" id="PPAI000460-RA">
    <property type="protein sequence ID" value="PPAI000460-PA"/>
    <property type="gene ID" value="PPAI000460"/>
</dbReference>
<dbReference type="Proteomes" id="UP000092462">
    <property type="component" value="Unassembled WGS sequence"/>
</dbReference>
<dbReference type="PROSITE" id="PS50929">
    <property type="entry name" value="ABC_TM1F"/>
    <property type="match status" value="2"/>
</dbReference>
<keyword evidence="7" id="KW-0547">Nucleotide-binding</keyword>
<evidence type="ECO:0000256" key="11">
    <source>
        <dbReference type="ARBA" id="ARBA00023136"/>
    </source>
</evidence>
<dbReference type="SUPFAM" id="SSF90123">
    <property type="entry name" value="ABC transporter transmembrane region"/>
    <property type="match status" value="2"/>
</dbReference>
<dbReference type="PANTHER" id="PTHR24223">
    <property type="entry name" value="ATP-BINDING CASSETTE SUB-FAMILY C"/>
    <property type="match status" value="1"/>
</dbReference>
<dbReference type="CDD" id="cd18598">
    <property type="entry name" value="ABC_6TM_MRP7_D1_like"/>
    <property type="match status" value="1"/>
</dbReference>
<dbReference type="PANTHER" id="PTHR24223:SF330">
    <property type="entry name" value="ATP-BINDING CASSETTE SUB-FAMILY C MEMBER 10"/>
    <property type="match status" value="1"/>
</dbReference>
<dbReference type="SMART" id="SM00382">
    <property type="entry name" value="AAA"/>
    <property type="match status" value="2"/>
</dbReference>
<keyword evidence="11" id="KW-0472">Membrane</keyword>
<evidence type="ECO:0000256" key="7">
    <source>
        <dbReference type="ARBA" id="ARBA00022741"/>
    </source>
</evidence>
<dbReference type="InterPro" id="IPR050173">
    <property type="entry name" value="ABC_transporter_C-like"/>
</dbReference>
<proteinExistence type="inferred from homology"/>
<keyword evidence="5" id="KW-0812">Transmembrane</keyword>
<dbReference type="InterPro" id="IPR011527">
    <property type="entry name" value="ABC1_TM_dom"/>
</dbReference>
<keyword evidence="14" id="KW-1185">Reference proteome</keyword>
<dbReference type="GO" id="GO:0005524">
    <property type="term" value="F:ATP binding"/>
    <property type="evidence" value="ECO:0007669"/>
    <property type="project" value="UniProtKB-KW"/>
</dbReference>
<evidence type="ECO:0000256" key="10">
    <source>
        <dbReference type="ARBA" id="ARBA00022989"/>
    </source>
</evidence>
<dbReference type="InterPro" id="IPR036640">
    <property type="entry name" value="ABC1_TM_sf"/>
</dbReference>
<dbReference type="InterPro" id="IPR027417">
    <property type="entry name" value="P-loop_NTPase"/>
</dbReference>
<dbReference type="Gene3D" id="3.40.50.300">
    <property type="entry name" value="P-loop containing nucleotide triphosphate hydrolases"/>
    <property type="match status" value="2"/>
</dbReference>
<dbReference type="PROSITE" id="PS00211">
    <property type="entry name" value="ABC_TRANSPORTER_1"/>
    <property type="match status" value="2"/>
</dbReference>
<dbReference type="SUPFAM" id="SSF52540">
    <property type="entry name" value="P-loop containing nucleoside triphosphate hydrolases"/>
    <property type="match status" value="2"/>
</dbReference>
<dbReference type="VEuPathDB" id="VectorBase:PPAPM1_011432"/>
<dbReference type="InterPro" id="IPR003439">
    <property type="entry name" value="ABC_transporter-like_ATP-bd"/>
</dbReference>
<protein>
    <recommendedName>
        <fullName evidence="3">ABC-type xenobiotic transporter</fullName>
        <ecNumber evidence="3">7.6.2.2</ecNumber>
    </recommendedName>
</protein>
<dbReference type="CDD" id="cd03250">
    <property type="entry name" value="ABCC_MRP_domain1"/>
    <property type="match status" value="1"/>
</dbReference>
<dbReference type="Pfam" id="PF00664">
    <property type="entry name" value="ABC_membrane"/>
    <property type="match status" value="2"/>
</dbReference>
<evidence type="ECO:0000256" key="12">
    <source>
        <dbReference type="ARBA" id="ARBA00034018"/>
    </source>
</evidence>
<dbReference type="GO" id="GO:0016020">
    <property type="term" value="C:membrane"/>
    <property type="evidence" value="ECO:0007669"/>
    <property type="project" value="UniProtKB-SubCell"/>
</dbReference>
<accession>A0A1B0CZD8</accession>
<sequence>MEAKIPPWKLIWEEVCPIEKRGANTLDECQQICLQIILLVFISMASAYHFGRQLYAVVRTRTQKWTIIARIVTVGALGLLPVARTYFSVSNGVTIWPIDILLACFECITWIVHLGFLLSLRKRGSVNSRGPLIITVLWAFAFILSITWLQEGLRKPLWGWRLPTLILQFSYGLTLIPSGQGRVITRLNRDEEERQALLSNRYVRFQQNIEEASLGPAQDGVTCLSKILFYWVNDLIEKGVEGALKKVEDLFDLPECLSIIAITEKFQKSIDQTKTLFWALHKAFGREFYTIGLLRFFGDISGFAGPLLLGGLIGKEDSDASETSPFFYAFGLFGTALSTVHFNWRISLVTMRMRVAIVTAIYRKSLEARGLKNSRPDILNLMSTDTDRIVNSCVSFHSFWSIPFQLFTTLYLLYTQVGVAFVAGVIFAVALIPINRWLALKIAKLSQGLMTAKDARVSLCSEAVSGAKQIKLYAWEDIFVEKIEELRRTELKFLAKRKYLDAVCVYFWATTPILMCLLTFGVSVLTGNILTPATTYTSVALLNMLISPLNAFPWVLNGLTEAWVSLKRVQELMSLPNVDLTQFYSPVENAKSEKKKHPIVLSIENATFDFEFNRQRDGSEIIVADIVDFQLENVSIVVRKGELVCLEGPIGGGKSSLLSAIVADLSRASGTVSIQDLHSGFGYVSQTSWLQRGTIRENILWGTVFDEQRYKNVVWACALTEDFMQLGGDHVGVGEGGRTLSGGQRARVALARAVYQNKAIYLMDDVLASLDAHVAAHIVKHCILGLLAGKTRIIVSENRTLLHHANQILHVDGGHVTQSELMNDFLDFSEEESEDTCENGVENVFTTVKLESDVETDKQSVDSIMLDETREYGTIKSSVIFAYWKAMSNTVAFTVFIAILLMQTSRNVSDVWLAHWVSQYNVTNTNSTESPSLGYFLGIYAGLATSNSVFTLLRAFLFAYAGIRAARHVHTKLLKRVFATKFQFFDITPLGRILNRFSSDTYTIDDSLPFIFNILLAQLFGLIGAIIITLIALPWLILLVVPMCPVYVNLQSRYRHASRDIKRLSSNALSPLYAHFTETLQVEESTRAQLTASAAQQWLGLRLQFLGATLVGGAGILAALTSAHETNPSFVGLAISYALSITSLLGGVLNALAETEQELIAVERVSQYCELEGETNASGSIDPPFGWPCQGVVSFDNVVMKYRDHLPPALKRVSFETSSFERVGIVGRTGAGKTSIVASVMRVAPLSIGKIVIDCVDVATLPISVLRERIALVPQEPFLFGGTVRDNLDPRRRHFDSEIWKAISLCLAAPLVHGLGGLSGYIAPGGSNVSAGERQLLSLARAMLKNSKVVCIDEGTANLNAASEIAIRSVLRTAFRSSTVIFIAHRLSGLQNTDRIFVMDGGEIVESGSPNTLQSDVNSVFYGMVQEQTQSDPTYGS</sequence>
<keyword evidence="9" id="KW-1278">Translocase</keyword>
<dbReference type="Gene3D" id="1.20.1560.10">
    <property type="entry name" value="ABC transporter type 1, transmembrane domain"/>
    <property type="match status" value="2"/>
</dbReference>
<dbReference type="CDD" id="cd03244">
    <property type="entry name" value="ABCC_MRP_domain2"/>
    <property type="match status" value="1"/>
</dbReference>
<dbReference type="InterPro" id="IPR017871">
    <property type="entry name" value="ABC_transporter-like_CS"/>
</dbReference>
<dbReference type="GO" id="GO:0008559">
    <property type="term" value="F:ABC-type xenobiotic transporter activity"/>
    <property type="evidence" value="ECO:0007669"/>
    <property type="project" value="UniProtKB-EC"/>
</dbReference>
<dbReference type="InterPro" id="IPR003593">
    <property type="entry name" value="AAA+_ATPase"/>
</dbReference>
<evidence type="ECO:0000313" key="14">
    <source>
        <dbReference type="Proteomes" id="UP000092462"/>
    </source>
</evidence>
<dbReference type="EC" id="7.6.2.2" evidence="3"/>